<dbReference type="EMBL" id="ANJW01000911">
    <property type="protein sequence ID" value="EPC49057.1"/>
    <property type="molecule type" value="Genomic_DNA"/>
</dbReference>
<reference evidence="1 2" key="1">
    <citation type="journal article" date="2013" name="PLoS ONE">
        <title>Lactobacillus paracasei comparative genomics: towards species pan-genome definition and exploitation of diversity.</title>
        <authorList>
            <person name="Smokvina T."/>
            <person name="Wels M."/>
            <person name="Polka J."/>
            <person name="Chervaux C."/>
            <person name="Brisse S."/>
            <person name="Boekhorst J."/>
            <person name="van Hylckama Vlieg J.E."/>
            <person name="Siezen R.J."/>
        </authorList>
    </citation>
    <scope>NUCLEOTIDE SEQUENCE [LARGE SCALE GENOMIC DNA]</scope>
    <source>
        <strain evidence="1 2">Lpp123</strain>
    </source>
</reference>
<sequence length="91" mass="10149">RSEVVVFMIPGVPIISACPRSIRGASKLAVSINLALHQLDNNLKQLPYYANASDLRTNLNDLPTIVSKLPMDRDGLAQLNHRIDKWLKDLT</sequence>
<protein>
    <submittedName>
        <fullName evidence="1">Uncharacterized protein</fullName>
    </submittedName>
</protein>
<evidence type="ECO:0000313" key="2">
    <source>
        <dbReference type="Proteomes" id="UP000014316"/>
    </source>
</evidence>
<dbReference type="AlphaFoldDB" id="A0A829GGD1"/>
<accession>A0A829GGD1</accession>
<dbReference type="Proteomes" id="UP000014316">
    <property type="component" value="Unassembled WGS sequence"/>
</dbReference>
<evidence type="ECO:0000313" key="1">
    <source>
        <dbReference type="EMBL" id="EPC49057.1"/>
    </source>
</evidence>
<gene>
    <name evidence="1" type="ORF">Lpp123_15621</name>
</gene>
<organism evidence="1 2">
    <name type="scientific">Lacticaseibacillus paracasei subsp. paracasei Lpp123</name>
    <dbReference type="NCBI Taxonomy" id="1256201"/>
    <lineage>
        <taxon>Bacteria</taxon>
        <taxon>Bacillati</taxon>
        <taxon>Bacillota</taxon>
        <taxon>Bacilli</taxon>
        <taxon>Lactobacillales</taxon>
        <taxon>Lactobacillaceae</taxon>
        <taxon>Lacticaseibacillus</taxon>
    </lineage>
</organism>
<name>A0A829GGD1_LACPA</name>
<comment type="caution">
    <text evidence="1">The sequence shown here is derived from an EMBL/GenBank/DDBJ whole genome shotgun (WGS) entry which is preliminary data.</text>
</comment>
<feature type="non-terminal residue" evidence="1">
    <location>
        <position position="1"/>
    </location>
</feature>
<proteinExistence type="predicted"/>